<name>A0ABX0W8I9_9RHOB</name>
<protein>
    <submittedName>
        <fullName evidence="1">Uncharacterized protein</fullName>
    </submittedName>
</protein>
<gene>
    <name evidence="1" type="ORF">DL239_12270</name>
</gene>
<sequence length="174" mass="19622">MELETLSKQKDHSPLVDQLRQITPGFLPSDVFDAVARLVVTPTVVFIPLFQRENQTRVVLTRREPDDIHYAGLLHPPGKIMLATDENLDTIFKRLIETELTDLKTYSSPVFVAPFFEQILRGREISLVYYSEIADPGDVMASYDCWDLPADVIATDIPRIESAARAFEQSNGGN</sequence>
<accession>A0ABX0W8I9</accession>
<proteinExistence type="predicted"/>
<keyword evidence="2" id="KW-1185">Reference proteome</keyword>
<dbReference type="Proteomes" id="UP001429564">
    <property type="component" value="Unassembled WGS sequence"/>
</dbReference>
<evidence type="ECO:0000313" key="2">
    <source>
        <dbReference type="Proteomes" id="UP001429564"/>
    </source>
</evidence>
<dbReference type="RefSeq" id="WP_167684381.1">
    <property type="nucleotide sequence ID" value="NZ_QHLQ01000011.1"/>
</dbReference>
<dbReference type="EMBL" id="QHLQ01000011">
    <property type="protein sequence ID" value="NIZ61746.1"/>
    <property type="molecule type" value="Genomic_DNA"/>
</dbReference>
<organism evidence="1 2">
    <name type="scientific">Parasedimentitalea denitrificans</name>
    <dbReference type="NCBI Taxonomy" id="2211118"/>
    <lineage>
        <taxon>Bacteria</taxon>
        <taxon>Pseudomonadati</taxon>
        <taxon>Pseudomonadota</taxon>
        <taxon>Alphaproteobacteria</taxon>
        <taxon>Rhodobacterales</taxon>
        <taxon>Paracoccaceae</taxon>
        <taxon>Parasedimentitalea</taxon>
    </lineage>
</organism>
<evidence type="ECO:0000313" key="1">
    <source>
        <dbReference type="EMBL" id="NIZ61746.1"/>
    </source>
</evidence>
<reference evidence="1 2" key="1">
    <citation type="submission" date="2018-05" db="EMBL/GenBank/DDBJ databases">
        <authorList>
            <person name="Zhang Y.-J."/>
        </authorList>
    </citation>
    <scope>NUCLEOTIDE SEQUENCE [LARGE SCALE GENOMIC DNA]</scope>
    <source>
        <strain evidence="1 2">CY04</strain>
    </source>
</reference>
<comment type="caution">
    <text evidence="1">The sequence shown here is derived from an EMBL/GenBank/DDBJ whole genome shotgun (WGS) entry which is preliminary data.</text>
</comment>